<dbReference type="Pfam" id="PF04075">
    <property type="entry name" value="F420H2_quin_red"/>
    <property type="match status" value="1"/>
</dbReference>
<dbReference type="PANTHER" id="PTHR39428">
    <property type="entry name" value="F420H(2)-DEPENDENT QUINONE REDUCTASE RV1261C"/>
    <property type="match status" value="1"/>
</dbReference>
<dbReference type="EMBL" id="VIWT01000004">
    <property type="protein sequence ID" value="TWF82949.1"/>
    <property type="molecule type" value="Genomic_DNA"/>
</dbReference>
<evidence type="ECO:0000256" key="1">
    <source>
        <dbReference type="ARBA" id="ARBA00008710"/>
    </source>
</evidence>
<proteinExistence type="inferred from homology"/>
<dbReference type="GO" id="GO:0005886">
    <property type="term" value="C:plasma membrane"/>
    <property type="evidence" value="ECO:0007669"/>
    <property type="project" value="TreeGrafter"/>
</dbReference>
<reference evidence="3 4" key="1">
    <citation type="submission" date="2019-06" db="EMBL/GenBank/DDBJ databases">
        <title>Sequencing the genomes of 1000 actinobacteria strains.</title>
        <authorList>
            <person name="Klenk H.-P."/>
        </authorList>
    </citation>
    <scope>NUCLEOTIDE SEQUENCE [LARGE SCALE GENOMIC DNA]</scope>
    <source>
        <strain evidence="3 4">DSM 44826</strain>
    </source>
</reference>
<evidence type="ECO:0000256" key="2">
    <source>
        <dbReference type="ARBA" id="ARBA00049106"/>
    </source>
</evidence>
<dbReference type="Gene3D" id="2.30.110.10">
    <property type="entry name" value="Electron Transport, Fmn-binding Protein, Chain A"/>
    <property type="match status" value="1"/>
</dbReference>
<accession>A0A561T767</accession>
<dbReference type="AlphaFoldDB" id="A0A561T767"/>
<protein>
    <submittedName>
        <fullName evidence="3">Deazaflavin-dependent oxidoreductase (Nitroreductase family)</fullName>
    </submittedName>
</protein>
<dbReference type="InterPro" id="IPR004378">
    <property type="entry name" value="F420H2_quin_Rdtase"/>
</dbReference>
<dbReference type="PANTHER" id="PTHR39428:SF1">
    <property type="entry name" value="F420H(2)-DEPENDENT QUINONE REDUCTASE RV1261C"/>
    <property type="match status" value="1"/>
</dbReference>
<dbReference type="InterPro" id="IPR012349">
    <property type="entry name" value="Split_barrel_FMN-bd"/>
</dbReference>
<dbReference type="RefSeq" id="WP_145910203.1">
    <property type="nucleotide sequence ID" value="NZ_BAAAMZ010000009.1"/>
</dbReference>
<dbReference type="GO" id="GO:0016491">
    <property type="term" value="F:oxidoreductase activity"/>
    <property type="evidence" value="ECO:0007669"/>
    <property type="project" value="InterPro"/>
</dbReference>
<name>A0A561T767_9ACTN</name>
<keyword evidence="4" id="KW-1185">Reference proteome</keyword>
<organism evidence="3 4">
    <name type="scientific">Kitasatospora viridis</name>
    <dbReference type="NCBI Taxonomy" id="281105"/>
    <lineage>
        <taxon>Bacteria</taxon>
        <taxon>Bacillati</taxon>
        <taxon>Actinomycetota</taxon>
        <taxon>Actinomycetes</taxon>
        <taxon>Kitasatosporales</taxon>
        <taxon>Streptomycetaceae</taxon>
        <taxon>Kitasatospora</taxon>
    </lineage>
</organism>
<sequence length="139" mass="15348">MSERLQRNQLVIDEFRSAAGVVGGDFEGVPLLLLTTTGARSGEPRVMPMTYLADGERLVVFAANGGRPNHPGWYHNLLADPAARVEIGTEAFPVTATVLEGSERERLWAQQLVRTPYFEGFQERAGDRRIPIVALTREA</sequence>
<comment type="catalytic activity">
    <reaction evidence="2">
        <text>oxidized coenzyme F420-(gamma-L-Glu)(n) + a quinol + H(+) = reduced coenzyme F420-(gamma-L-Glu)(n) + a quinone</text>
        <dbReference type="Rhea" id="RHEA:39663"/>
        <dbReference type="Rhea" id="RHEA-COMP:12939"/>
        <dbReference type="Rhea" id="RHEA-COMP:14378"/>
        <dbReference type="ChEBI" id="CHEBI:15378"/>
        <dbReference type="ChEBI" id="CHEBI:24646"/>
        <dbReference type="ChEBI" id="CHEBI:132124"/>
        <dbReference type="ChEBI" id="CHEBI:133980"/>
        <dbReference type="ChEBI" id="CHEBI:139511"/>
    </reaction>
</comment>
<comment type="caution">
    <text evidence="3">The sequence shown here is derived from an EMBL/GenBank/DDBJ whole genome shotgun (WGS) entry which is preliminary data.</text>
</comment>
<dbReference type="NCBIfam" id="TIGR00026">
    <property type="entry name" value="hi_GC_TIGR00026"/>
    <property type="match status" value="1"/>
</dbReference>
<comment type="similarity">
    <text evidence="1">Belongs to the F420H(2)-dependent quinone reductase family.</text>
</comment>
<gene>
    <name evidence="3" type="ORF">FHX73_14432</name>
</gene>
<evidence type="ECO:0000313" key="4">
    <source>
        <dbReference type="Proteomes" id="UP000317940"/>
    </source>
</evidence>
<dbReference type="SUPFAM" id="SSF50475">
    <property type="entry name" value="FMN-binding split barrel"/>
    <property type="match status" value="1"/>
</dbReference>
<dbReference type="GO" id="GO:0070967">
    <property type="term" value="F:coenzyme F420 binding"/>
    <property type="evidence" value="ECO:0007669"/>
    <property type="project" value="TreeGrafter"/>
</dbReference>
<evidence type="ECO:0000313" key="3">
    <source>
        <dbReference type="EMBL" id="TWF82949.1"/>
    </source>
</evidence>
<dbReference type="OrthoDB" id="8225825at2"/>
<dbReference type="Proteomes" id="UP000317940">
    <property type="component" value="Unassembled WGS sequence"/>
</dbReference>